<dbReference type="AlphaFoldDB" id="A0A5B0PSS0"/>
<dbReference type="GO" id="GO:0005739">
    <property type="term" value="C:mitochondrion"/>
    <property type="evidence" value="ECO:0007669"/>
    <property type="project" value="TreeGrafter"/>
</dbReference>
<dbReference type="Gene3D" id="3.40.50.300">
    <property type="entry name" value="P-loop containing nucleotide triphosphate hydrolases"/>
    <property type="match status" value="1"/>
</dbReference>
<sequence>MFCRDWLYAYDRAHGSTDINKILGLKHLIKAEAEEQRSWAVSEFNSKFDHTYQQMQKKLKQSIALCEAIIDFSEDGSMDDLEIWKQVIDHLLDLQTAINTQLSQSKQRKKISMGIKVSLYGSPNVGKSTLLN</sequence>
<dbReference type="GO" id="GO:0002098">
    <property type="term" value="P:tRNA wobble uridine modification"/>
    <property type="evidence" value="ECO:0007669"/>
    <property type="project" value="TreeGrafter"/>
</dbReference>
<keyword evidence="3" id="KW-1185">Reference proteome</keyword>
<dbReference type="PANTHER" id="PTHR42714">
    <property type="entry name" value="TRNA MODIFICATION GTPASE GTPBP3"/>
    <property type="match status" value="1"/>
</dbReference>
<evidence type="ECO:0000313" key="3">
    <source>
        <dbReference type="Proteomes" id="UP000324748"/>
    </source>
</evidence>
<evidence type="ECO:0000259" key="1">
    <source>
        <dbReference type="Pfam" id="PF12631"/>
    </source>
</evidence>
<dbReference type="OrthoDB" id="188276at2759"/>
<organism evidence="2 3">
    <name type="scientific">Puccinia graminis f. sp. tritici</name>
    <dbReference type="NCBI Taxonomy" id="56615"/>
    <lineage>
        <taxon>Eukaryota</taxon>
        <taxon>Fungi</taxon>
        <taxon>Dikarya</taxon>
        <taxon>Basidiomycota</taxon>
        <taxon>Pucciniomycotina</taxon>
        <taxon>Pucciniomycetes</taxon>
        <taxon>Pucciniales</taxon>
        <taxon>Pucciniaceae</taxon>
        <taxon>Puccinia</taxon>
    </lineage>
</organism>
<dbReference type="InterPro" id="IPR025867">
    <property type="entry name" value="MnmE_helical"/>
</dbReference>
<reference evidence="2 3" key="1">
    <citation type="submission" date="2019-05" db="EMBL/GenBank/DDBJ databases">
        <title>Emergence of the Ug99 lineage of the wheat stem rust pathogen through somatic hybridization.</title>
        <authorList>
            <person name="Li F."/>
            <person name="Upadhyaya N.M."/>
            <person name="Sperschneider J."/>
            <person name="Matny O."/>
            <person name="Nguyen-Phuc H."/>
            <person name="Mago R."/>
            <person name="Raley C."/>
            <person name="Miller M.E."/>
            <person name="Silverstein K.A.T."/>
            <person name="Henningsen E."/>
            <person name="Hirsch C.D."/>
            <person name="Visser B."/>
            <person name="Pretorius Z.A."/>
            <person name="Steffenson B.J."/>
            <person name="Schwessinger B."/>
            <person name="Dodds P.N."/>
            <person name="Figueroa M."/>
        </authorList>
    </citation>
    <scope>NUCLEOTIDE SEQUENCE [LARGE SCALE GENOMIC DNA]</scope>
    <source>
        <strain evidence="2">21-0</strain>
    </source>
</reference>
<dbReference type="GO" id="GO:0030488">
    <property type="term" value="P:tRNA methylation"/>
    <property type="evidence" value="ECO:0007669"/>
    <property type="project" value="TreeGrafter"/>
</dbReference>
<dbReference type="InterPro" id="IPR027368">
    <property type="entry name" value="MnmE_dom2"/>
</dbReference>
<dbReference type="Pfam" id="PF12631">
    <property type="entry name" value="MnmE_helical"/>
    <property type="match status" value="1"/>
</dbReference>
<gene>
    <name evidence="2" type="primary">MSS1_3</name>
    <name evidence="2" type="ORF">PGT21_020894</name>
</gene>
<dbReference type="Proteomes" id="UP000324748">
    <property type="component" value="Unassembled WGS sequence"/>
</dbReference>
<feature type="domain" description="MnmE helical" evidence="1">
    <location>
        <begin position="24"/>
        <end position="116"/>
    </location>
</feature>
<dbReference type="Gene3D" id="1.20.120.430">
    <property type="entry name" value="tRNA modification GTPase MnmE domain 2"/>
    <property type="match status" value="1"/>
</dbReference>
<comment type="caution">
    <text evidence="2">The sequence shown here is derived from an EMBL/GenBank/DDBJ whole genome shotgun (WGS) entry which is preliminary data.</text>
</comment>
<evidence type="ECO:0000313" key="2">
    <source>
        <dbReference type="EMBL" id="KAA1103538.1"/>
    </source>
</evidence>
<dbReference type="PANTHER" id="PTHR42714:SF2">
    <property type="entry name" value="TRNA MODIFICATION GTPASE GTPBP3, MITOCHONDRIAL"/>
    <property type="match status" value="1"/>
</dbReference>
<dbReference type="EMBL" id="VSWC01000042">
    <property type="protein sequence ID" value="KAA1103538.1"/>
    <property type="molecule type" value="Genomic_DNA"/>
</dbReference>
<proteinExistence type="predicted"/>
<dbReference type="SUPFAM" id="SSF116878">
    <property type="entry name" value="TrmE connector domain"/>
    <property type="match status" value="1"/>
</dbReference>
<accession>A0A5B0PSS0</accession>
<protein>
    <submittedName>
        <fullName evidence="2">Mitochondrial splicing system protein</fullName>
    </submittedName>
</protein>
<name>A0A5B0PSS0_PUCGR</name>
<dbReference type="InterPro" id="IPR027417">
    <property type="entry name" value="P-loop_NTPase"/>
</dbReference>